<dbReference type="GeneID" id="97434259"/>
<evidence type="ECO:0000313" key="1">
    <source>
        <dbReference type="EMBL" id="GAA0538684.1"/>
    </source>
</evidence>
<name>A0ABN1DAN2_9ACTN</name>
<evidence type="ECO:0000313" key="2">
    <source>
        <dbReference type="Proteomes" id="UP001501576"/>
    </source>
</evidence>
<sequence>MRDESTYRQRPRRRRAPRRVSGVGAVVLVGVAALGGCSSSPPGLVESADKKCDTITDRFRGDLAYGHDIGGDDVAKMRKRGALIRDLYTHVKGLPAPKSKAKRAELTTWLHKLDAYADELYTMHNTFQNAKPGMDLLLAMIAADARIKSKEAGTAAKAFGFHSCADVKRWEYLPPD</sequence>
<comment type="caution">
    <text evidence="1">The sequence shown here is derived from an EMBL/GenBank/DDBJ whole genome shotgun (WGS) entry which is preliminary data.</text>
</comment>
<keyword evidence="2" id="KW-1185">Reference proteome</keyword>
<evidence type="ECO:0008006" key="3">
    <source>
        <dbReference type="Google" id="ProtNLM"/>
    </source>
</evidence>
<protein>
    <recommendedName>
        <fullName evidence="3">Lipoprotein</fullName>
    </recommendedName>
</protein>
<dbReference type="EMBL" id="BAAABZ010000045">
    <property type="protein sequence ID" value="GAA0538684.1"/>
    <property type="molecule type" value="Genomic_DNA"/>
</dbReference>
<dbReference type="RefSeq" id="WP_210566051.1">
    <property type="nucleotide sequence ID" value="NZ_BAAABZ010000045.1"/>
</dbReference>
<accession>A0ABN1DAN2</accession>
<reference evidence="1 2" key="1">
    <citation type="journal article" date="2019" name="Int. J. Syst. Evol. Microbiol.">
        <title>The Global Catalogue of Microorganisms (GCM) 10K type strain sequencing project: providing services to taxonomists for standard genome sequencing and annotation.</title>
        <authorList>
            <consortium name="The Broad Institute Genomics Platform"/>
            <consortium name="The Broad Institute Genome Sequencing Center for Infectious Disease"/>
            <person name="Wu L."/>
            <person name="Ma J."/>
        </authorList>
    </citation>
    <scope>NUCLEOTIDE SEQUENCE [LARGE SCALE GENOMIC DNA]</scope>
    <source>
        <strain evidence="1 2">JCM 5052</strain>
    </source>
</reference>
<proteinExistence type="predicted"/>
<organism evidence="1 2">
    <name type="scientific">Streptomyces mordarskii</name>
    <dbReference type="NCBI Taxonomy" id="1226758"/>
    <lineage>
        <taxon>Bacteria</taxon>
        <taxon>Bacillati</taxon>
        <taxon>Actinomycetota</taxon>
        <taxon>Actinomycetes</taxon>
        <taxon>Kitasatosporales</taxon>
        <taxon>Streptomycetaceae</taxon>
        <taxon>Streptomyces</taxon>
    </lineage>
</organism>
<dbReference type="Proteomes" id="UP001501576">
    <property type="component" value="Unassembled WGS sequence"/>
</dbReference>
<gene>
    <name evidence="1" type="ORF">GCM10010390_45770</name>
</gene>